<sequence length="185" mass="20231">MTEPSDVELAVRLLRETPTHENRPAEQLARWAETALAFGDELADRDEPDPPVRVTEADGGRRDGEVLLAEYHARRGVVTVYRDSLALLRRVAVRHGWDADVPAPALRDAAVAHELVHHRLHHGAGRELNRRLGHTAARLGPFRVPGHVAGADELVAHRFAHRRSGLGKSPLLLTAALAASLRAGD</sequence>
<evidence type="ECO:0000313" key="2">
    <source>
        <dbReference type="EMBL" id="ROS44830.1"/>
    </source>
</evidence>
<feature type="region of interest" description="Disordered" evidence="1">
    <location>
        <begin position="40"/>
        <end position="59"/>
    </location>
</feature>
<comment type="caution">
    <text evidence="2">The sequence shown here is derived from an EMBL/GenBank/DDBJ whole genome shotgun (WGS) entry which is preliminary data.</text>
</comment>
<reference evidence="2 3" key="1">
    <citation type="submission" date="2018-11" db="EMBL/GenBank/DDBJ databases">
        <title>Sequencing the genomes of 1000 actinobacteria strains.</title>
        <authorList>
            <person name="Klenk H.-P."/>
        </authorList>
    </citation>
    <scope>NUCLEOTIDE SEQUENCE [LARGE SCALE GENOMIC DNA]</scope>
    <source>
        <strain evidence="2 3">DSM 44348</strain>
    </source>
</reference>
<gene>
    <name evidence="2" type="ORF">EDD35_7281</name>
</gene>
<keyword evidence="3" id="KW-1185">Reference proteome</keyword>
<dbReference type="RefSeq" id="WP_123686719.1">
    <property type="nucleotide sequence ID" value="NZ_CBDRBK010000004.1"/>
</dbReference>
<dbReference type="Proteomes" id="UP000274843">
    <property type="component" value="Unassembled WGS sequence"/>
</dbReference>
<dbReference type="AlphaFoldDB" id="A0A3N2H914"/>
<protein>
    <submittedName>
        <fullName evidence="2">Uncharacterized protein</fullName>
    </submittedName>
</protein>
<accession>A0A3N2H914</accession>
<evidence type="ECO:0000256" key="1">
    <source>
        <dbReference type="SAM" id="MobiDB-lite"/>
    </source>
</evidence>
<organism evidence="2 3">
    <name type="scientific">Amycolatopsis thermoflava</name>
    <dbReference type="NCBI Taxonomy" id="84480"/>
    <lineage>
        <taxon>Bacteria</taxon>
        <taxon>Bacillati</taxon>
        <taxon>Actinomycetota</taxon>
        <taxon>Actinomycetes</taxon>
        <taxon>Pseudonocardiales</taxon>
        <taxon>Pseudonocardiaceae</taxon>
        <taxon>Amycolatopsis</taxon>
        <taxon>Amycolatopsis methanolica group</taxon>
    </lineage>
</organism>
<proteinExistence type="predicted"/>
<evidence type="ECO:0000313" key="3">
    <source>
        <dbReference type="Proteomes" id="UP000274843"/>
    </source>
</evidence>
<name>A0A3N2H914_9PSEU</name>
<dbReference type="EMBL" id="RKHY01000001">
    <property type="protein sequence ID" value="ROS44830.1"/>
    <property type="molecule type" value="Genomic_DNA"/>
</dbReference>
<dbReference type="GeneID" id="301848517"/>